<evidence type="ECO:0008006" key="3">
    <source>
        <dbReference type="Google" id="ProtNLM"/>
    </source>
</evidence>
<name>A0ABQ4QZE8_9HYPH</name>
<sequence length="224" mass="25436">MERPEVIQPIIDLFPAARYLEVGVSQGVTFHALRAGTKVAVDPNFLFQVPASPTADGSHYHSCTSDAFFAQYGKGPKFDVIYLDGLHTYEQTLRDLLNSIVLLNDGGVIIIDDVLPNSYEAGLRDPDECFAIRRKFNNADSAWMGDVYKLVFFVESFIQQFDFRTIADNHGQLVMWRGVRDLSNTTDRLLSEISDYDYSDSVLNRDVFRVQSYREIFDLVKGAR</sequence>
<dbReference type="SUPFAM" id="SSF53335">
    <property type="entry name" value="S-adenosyl-L-methionine-dependent methyltransferases"/>
    <property type="match status" value="1"/>
</dbReference>
<dbReference type="EMBL" id="BPQH01000009">
    <property type="protein sequence ID" value="GJD50304.1"/>
    <property type="molecule type" value="Genomic_DNA"/>
</dbReference>
<reference evidence="1" key="1">
    <citation type="journal article" date="2021" name="Front. Microbiol.">
        <title>Comprehensive Comparative Genomics and Phenotyping of Methylobacterium Species.</title>
        <authorList>
            <person name="Alessa O."/>
            <person name="Ogura Y."/>
            <person name="Fujitani Y."/>
            <person name="Takami H."/>
            <person name="Hayashi T."/>
            <person name="Sahin N."/>
            <person name="Tani A."/>
        </authorList>
    </citation>
    <scope>NUCLEOTIDE SEQUENCE</scope>
    <source>
        <strain evidence="1">KCTC 52305</strain>
    </source>
</reference>
<reference evidence="1" key="2">
    <citation type="submission" date="2021-08" db="EMBL/GenBank/DDBJ databases">
        <authorList>
            <person name="Tani A."/>
            <person name="Ola A."/>
            <person name="Ogura Y."/>
            <person name="Katsura K."/>
            <person name="Hayashi T."/>
        </authorList>
    </citation>
    <scope>NUCLEOTIDE SEQUENCE</scope>
    <source>
        <strain evidence="1">KCTC 52305</strain>
    </source>
</reference>
<keyword evidence="2" id="KW-1185">Reference proteome</keyword>
<accession>A0ABQ4QZE8</accession>
<dbReference type="Gene3D" id="3.40.50.150">
    <property type="entry name" value="Vaccinia Virus protein VP39"/>
    <property type="match status" value="1"/>
</dbReference>
<evidence type="ECO:0000313" key="2">
    <source>
        <dbReference type="Proteomes" id="UP001055167"/>
    </source>
</evidence>
<proteinExistence type="predicted"/>
<organism evidence="1 2">
    <name type="scientific">Methylobacterium crusticola</name>
    <dbReference type="NCBI Taxonomy" id="1697972"/>
    <lineage>
        <taxon>Bacteria</taxon>
        <taxon>Pseudomonadati</taxon>
        <taxon>Pseudomonadota</taxon>
        <taxon>Alphaproteobacteria</taxon>
        <taxon>Hyphomicrobiales</taxon>
        <taxon>Methylobacteriaceae</taxon>
        <taxon>Methylobacterium</taxon>
    </lineage>
</organism>
<gene>
    <name evidence="1" type="ORF">OPKNFCMD_3043</name>
</gene>
<comment type="caution">
    <text evidence="1">The sequence shown here is derived from an EMBL/GenBank/DDBJ whole genome shotgun (WGS) entry which is preliminary data.</text>
</comment>
<protein>
    <recommendedName>
        <fullName evidence="3">Class I SAM-dependent methyltransferase</fullName>
    </recommendedName>
</protein>
<dbReference type="RefSeq" id="WP_128562490.1">
    <property type="nucleotide sequence ID" value="NZ_BPQH01000009.1"/>
</dbReference>
<evidence type="ECO:0000313" key="1">
    <source>
        <dbReference type="EMBL" id="GJD50304.1"/>
    </source>
</evidence>
<dbReference type="InterPro" id="IPR029063">
    <property type="entry name" value="SAM-dependent_MTases_sf"/>
</dbReference>
<dbReference type="Proteomes" id="UP001055167">
    <property type="component" value="Unassembled WGS sequence"/>
</dbReference>
<dbReference type="Pfam" id="PF13578">
    <property type="entry name" value="Methyltransf_24"/>
    <property type="match status" value="1"/>
</dbReference>